<dbReference type="Pfam" id="PF01546">
    <property type="entry name" value="Peptidase_M20"/>
    <property type="match status" value="1"/>
</dbReference>
<dbReference type="Gene3D" id="3.30.70.360">
    <property type="match status" value="1"/>
</dbReference>
<gene>
    <name evidence="4" type="ORF">SAMN05216337_101033</name>
</gene>
<sequence length="395" mass="42816">MSRNTNDILSDVERKAVIELRHAMHREPEVSNAEWKTQERIRGALQQFGLTGAKTFHNTGLFIDIEGTGSGGPKRSIAVRGDIDALPIHETRTDLPYRSQVDGVMHACGHDVHCSIALGAALAFHRLRDSFAGKVRVFFQPAEEAEPLGGRTVQDEKLLDGFDKAVGFHVSPDIPAGMFGAREGAVTKCADQFKLILTGKMAHGASPHKGVDAIAIAAAVVNEVQKVVSREMPADDGAVVTIGTIHGGEATNIICPSVVMEGTIRTRSPERRTLLFQRVREVAEGVAAMHRGSAEFVVRTGEPVVVNDAEMVQRFRRAVHQRVGQEAFFSGKKEIAGSDDFGFYSACVPSIYFWLGTRAPGNESHVHTPTFGASDELIIPATELTVSYILDLLNA</sequence>
<name>A0A1G6TWG1_9BRAD</name>
<dbReference type="RefSeq" id="WP_092082830.1">
    <property type="nucleotide sequence ID" value="NZ_FMZW01000010.1"/>
</dbReference>
<feature type="binding site" evidence="2">
    <location>
        <position position="367"/>
    </location>
    <ligand>
        <name>Mn(2+)</name>
        <dbReference type="ChEBI" id="CHEBI:29035"/>
        <label>2</label>
    </ligand>
</feature>
<dbReference type="GO" id="GO:0046872">
    <property type="term" value="F:metal ion binding"/>
    <property type="evidence" value="ECO:0007669"/>
    <property type="project" value="UniProtKB-KW"/>
</dbReference>
<proteinExistence type="predicted"/>
<evidence type="ECO:0000259" key="3">
    <source>
        <dbReference type="Pfam" id="PF07687"/>
    </source>
</evidence>
<organism evidence="4 5">
    <name type="scientific">Bradyrhizobium brasilense</name>
    <dbReference type="NCBI Taxonomy" id="1419277"/>
    <lineage>
        <taxon>Bacteria</taxon>
        <taxon>Pseudomonadati</taxon>
        <taxon>Pseudomonadota</taxon>
        <taxon>Alphaproteobacteria</taxon>
        <taxon>Hyphomicrobiales</taxon>
        <taxon>Nitrobacteraceae</taxon>
        <taxon>Bradyrhizobium</taxon>
    </lineage>
</organism>
<dbReference type="PANTHER" id="PTHR11014:SF63">
    <property type="entry name" value="METALLOPEPTIDASE, PUTATIVE (AFU_ORTHOLOGUE AFUA_6G09600)-RELATED"/>
    <property type="match status" value="1"/>
</dbReference>
<accession>A0A1G6TWG1</accession>
<dbReference type="PANTHER" id="PTHR11014">
    <property type="entry name" value="PEPTIDASE M20 FAMILY MEMBER"/>
    <property type="match status" value="1"/>
</dbReference>
<dbReference type="InterPro" id="IPR036264">
    <property type="entry name" value="Bact_exopeptidase_dim_dom"/>
</dbReference>
<dbReference type="InterPro" id="IPR017439">
    <property type="entry name" value="Amidohydrolase"/>
</dbReference>
<dbReference type="EMBL" id="FMZW01000010">
    <property type="protein sequence ID" value="SDD33381.1"/>
    <property type="molecule type" value="Genomic_DNA"/>
</dbReference>
<reference evidence="4 5" key="1">
    <citation type="submission" date="2016-10" db="EMBL/GenBank/DDBJ databases">
        <authorList>
            <person name="de Groot N.N."/>
        </authorList>
    </citation>
    <scope>NUCLEOTIDE SEQUENCE [LARGE SCALE GENOMIC DNA]</scope>
    <source>
        <strain evidence="4 5">R5</strain>
    </source>
</reference>
<feature type="binding site" evidence="2">
    <location>
        <position position="144"/>
    </location>
    <ligand>
        <name>Mn(2+)</name>
        <dbReference type="ChEBI" id="CHEBI:29035"/>
        <label>2</label>
    </ligand>
</feature>
<dbReference type="InterPro" id="IPR011650">
    <property type="entry name" value="Peptidase_M20_dimer"/>
</dbReference>
<evidence type="ECO:0000313" key="5">
    <source>
        <dbReference type="Proteomes" id="UP000199245"/>
    </source>
</evidence>
<feature type="binding site" evidence="2">
    <location>
        <position position="108"/>
    </location>
    <ligand>
        <name>Mn(2+)</name>
        <dbReference type="ChEBI" id="CHEBI:29035"/>
        <label>2</label>
    </ligand>
</feature>
<keyword evidence="1 4" id="KW-0378">Hydrolase</keyword>
<dbReference type="FunFam" id="3.30.70.360:FF:000001">
    <property type="entry name" value="N-acetyldiaminopimelate deacetylase"/>
    <property type="match status" value="1"/>
</dbReference>
<protein>
    <submittedName>
        <fullName evidence="4">Amidohydrolase</fullName>
    </submittedName>
</protein>
<feature type="binding site" evidence="2">
    <location>
        <position position="169"/>
    </location>
    <ligand>
        <name>Mn(2+)</name>
        <dbReference type="ChEBI" id="CHEBI:29035"/>
        <label>2</label>
    </ligand>
</feature>
<comment type="cofactor">
    <cofactor evidence="2">
        <name>Mn(2+)</name>
        <dbReference type="ChEBI" id="CHEBI:29035"/>
    </cofactor>
    <text evidence="2">The Mn(2+) ion enhances activity.</text>
</comment>
<feature type="binding site" evidence="2">
    <location>
        <position position="110"/>
    </location>
    <ligand>
        <name>Mn(2+)</name>
        <dbReference type="ChEBI" id="CHEBI:29035"/>
        <label>2</label>
    </ligand>
</feature>
<keyword evidence="2" id="KW-0464">Manganese</keyword>
<dbReference type="Proteomes" id="UP000199245">
    <property type="component" value="Unassembled WGS sequence"/>
</dbReference>
<evidence type="ECO:0000256" key="2">
    <source>
        <dbReference type="PIRSR" id="PIRSR005962-1"/>
    </source>
</evidence>
<evidence type="ECO:0000256" key="1">
    <source>
        <dbReference type="ARBA" id="ARBA00022801"/>
    </source>
</evidence>
<dbReference type="PIRSF" id="PIRSF005962">
    <property type="entry name" value="Pept_M20D_amidohydro"/>
    <property type="match status" value="1"/>
</dbReference>
<evidence type="ECO:0000313" key="4">
    <source>
        <dbReference type="EMBL" id="SDD33381.1"/>
    </source>
</evidence>
<dbReference type="GO" id="GO:0019877">
    <property type="term" value="P:diaminopimelate biosynthetic process"/>
    <property type="evidence" value="ECO:0007669"/>
    <property type="project" value="UniProtKB-ARBA"/>
</dbReference>
<dbReference type="InterPro" id="IPR002933">
    <property type="entry name" value="Peptidase_M20"/>
</dbReference>
<feature type="domain" description="Peptidase M20 dimerisation" evidence="3">
    <location>
        <begin position="192"/>
        <end position="284"/>
    </location>
</feature>
<dbReference type="AlphaFoldDB" id="A0A1G6TWG1"/>
<dbReference type="Gene3D" id="3.40.630.10">
    <property type="entry name" value="Zn peptidases"/>
    <property type="match status" value="1"/>
</dbReference>
<dbReference type="CDD" id="cd03886">
    <property type="entry name" value="M20_Acy1"/>
    <property type="match status" value="1"/>
</dbReference>
<dbReference type="Pfam" id="PF07687">
    <property type="entry name" value="M20_dimer"/>
    <property type="match status" value="1"/>
</dbReference>
<dbReference type="SUPFAM" id="SSF53187">
    <property type="entry name" value="Zn-dependent exopeptidases"/>
    <property type="match status" value="1"/>
</dbReference>
<dbReference type="SUPFAM" id="SSF55031">
    <property type="entry name" value="Bacterial exopeptidase dimerisation domain"/>
    <property type="match status" value="1"/>
</dbReference>
<dbReference type="NCBIfam" id="TIGR01891">
    <property type="entry name" value="amidohydrolases"/>
    <property type="match status" value="1"/>
</dbReference>
<keyword evidence="2" id="KW-0479">Metal-binding</keyword>
<dbReference type="GO" id="GO:0050118">
    <property type="term" value="F:N-acetyldiaminopimelate deacetylase activity"/>
    <property type="evidence" value="ECO:0007669"/>
    <property type="project" value="UniProtKB-ARBA"/>
</dbReference>